<dbReference type="PANTHER" id="PTHR17490">
    <property type="entry name" value="SUA5"/>
    <property type="match status" value="1"/>
</dbReference>
<evidence type="ECO:0000313" key="12">
    <source>
        <dbReference type="Proteomes" id="UP000013165"/>
    </source>
</evidence>
<keyword evidence="12" id="KW-1185">Reference proteome</keyword>
<evidence type="ECO:0000256" key="4">
    <source>
        <dbReference type="ARBA" id="ARBA00022694"/>
    </source>
</evidence>
<dbReference type="PROSITE" id="PS51163">
    <property type="entry name" value="YRDC"/>
    <property type="match status" value="1"/>
</dbReference>
<dbReference type="SUPFAM" id="SSF55821">
    <property type="entry name" value="YrdC/RibB"/>
    <property type="match status" value="1"/>
</dbReference>
<dbReference type="GO" id="GO:0000049">
    <property type="term" value="F:tRNA binding"/>
    <property type="evidence" value="ECO:0007669"/>
    <property type="project" value="TreeGrafter"/>
</dbReference>
<organism evidence="11 12">
    <name type="scientific">Marinobacter nanhaiticus D15-8W</name>
    <dbReference type="NCBI Taxonomy" id="626887"/>
    <lineage>
        <taxon>Bacteria</taxon>
        <taxon>Pseudomonadati</taxon>
        <taxon>Pseudomonadota</taxon>
        <taxon>Gammaproteobacteria</taxon>
        <taxon>Pseudomonadales</taxon>
        <taxon>Marinobacteraceae</taxon>
        <taxon>Marinobacter</taxon>
    </lineage>
</organism>
<comment type="function">
    <text evidence="9">Required for the formation of a threonylcarbamoyl group on adenosine at position 37 (t(6)A37) in tRNAs that read codons beginning with adenine. Catalyzes the conversion of L-threonine, HCO(3)(-)/CO(2) and ATP to give threonylcarbamoyl-AMP (TC-AMP) as the acyladenylate intermediate, with the release of diphosphate.</text>
</comment>
<keyword evidence="6 9" id="KW-0547">Nucleotide-binding</keyword>
<dbReference type="GO" id="GO:0005737">
    <property type="term" value="C:cytoplasm"/>
    <property type="evidence" value="ECO:0007669"/>
    <property type="project" value="UniProtKB-SubCell"/>
</dbReference>
<comment type="subcellular location">
    <subcellularLocation>
        <location evidence="1 9">Cytoplasm</location>
    </subcellularLocation>
</comment>
<dbReference type="OrthoDB" id="9814580at2"/>
<evidence type="ECO:0000256" key="6">
    <source>
        <dbReference type="ARBA" id="ARBA00022741"/>
    </source>
</evidence>
<keyword evidence="3 9" id="KW-0808">Transferase</keyword>
<keyword evidence="5 9" id="KW-0548">Nucleotidyltransferase</keyword>
<dbReference type="InterPro" id="IPR017945">
    <property type="entry name" value="DHBP_synth_RibB-like_a/b_dom"/>
</dbReference>
<dbReference type="InterPro" id="IPR050156">
    <property type="entry name" value="TC-AMP_synthase_SUA5"/>
</dbReference>
<dbReference type="RefSeq" id="WP_051079825.1">
    <property type="nucleotide sequence ID" value="NZ_AP028878.1"/>
</dbReference>
<dbReference type="GO" id="GO:0006450">
    <property type="term" value="P:regulation of translational fidelity"/>
    <property type="evidence" value="ECO:0007669"/>
    <property type="project" value="TreeGrafter"/>
</dbReference>
<dbReference type="InterPro" id="IPR006070">
    <property type="entry name" value="Sua5-like_dom"/>
</dbReference>
<evidence type="ECO:0000256" key="3">
    <source>
        <dbReference type="ARBA" id="ARBA00022679"/>
    </source>
</evidence>
<proteinExistence type="inferred from homology"/>
<reference evidence="11 12" key="1">
    <citation type="journal article" date="2013" name="Genome Announc.">
        <title>Genome Sequence of the Polycyclic Aromatic Hydrocarbon-Degrading Bacterium Strain Marinobacter nanhaiticus D15-8WT.</title>
        <authorList>
            <person name="Cui Z."/>
            <person name="Gao W."/>
            <person name="Li Q."/>
            <person name="Xu G."/>
            <person name="Zheng L."/>
        </authorList>
    </citation>
    <scope>NUCLEOTIDE SEQUENCE [LARGE SCALE GENOMIC DNA]</scope>
    <source>
        <strain evidence="11 12">D15-8W</strain>
    </source>
</reference>
<dbReference type="EC" id="2.7.7.87" evidence="9"/>
<accession>N6X2K8</accession>
<comment type="similarity">
    <text evidence="9">Belongs to the SUA5 family. TsaC subfamily.</text>
</comment>
<dbReference type="Gene3D" id="3.90.870.10">
    <property type="entry name" value="DHBP synthase"/>
    <property type="match status" value="1"/>
</dbReference>
<dbReference type="GO" id="GO:0002949">
    <property type="term" value="P:tRNA threonylcarbamoyladenosine modification"/>
    <property type="evidence" value="ECO:0007669"/>
    <property type="project" value="UniProtKB-UniRule"/>
</dbReference>
<dbReference type="PATRIC" id="fig|626887.3.peg.1618"/>
<evidence type="ECO:0000256" key="5">
    <source>
        <dbReference type="ARBA" id="ARBA00022695"/>
    </source>
</evidence>
<evidence type="ECO:0000256" key="2">
    <source>
        <dbReference type="ARBA" id="ARBA00022490"/>
    </source>
</evidence>
<dbReference type="Proteomes" id="UP000013165">
    <property type="component" value="Unassembled WGS sequence"/>
</dbReference>
<name>N6X2K8_9GAMM</name>
<keyword evidence="4 9" id="KW-0819">tRNA processing</keyword>
<dbReference type="InterPro" id="IPR023535">
    <property type="entry name" value="TC-AMP_synthase"/>
</dbReference>
<protein>
    <recommendedName>
        <fullName evidence="9">Threonylcarbamoyl-AMP synthase</fullName>
        <shortName evidence="9">TC-AMP synthase</shortName>
        <ecNumber evidence="9">2.7.7.87</ecNumber>
    </recommendedName>
    <alternativeName>
        <fullName evidence="9">L-threonylcarbamoyladenylate synthase</fullName>
    </alternativeName>
    <alternativeName>
        <fullName evidence="9">t(6)A37 threonylcarbamoyladenosine biosynthesis protein TsaC</fullName>
    </alternativeName>
    <alternativeName>
        <fullName evidence="9">tRNA threonylcarbamoyladenosine biosynthesis protein TsaC</fullName>
    </alternativeName>
</protein>
<dbReference type="HOGENOM" id="CLU_031397_6_0_6"/>
<evidence type="ECO:0000256" key="8">
    <source>
        <dbReference type="ARBA" id="ARBA00048366"/>
    </source>
</evidence>
<dbReference type="eggNOG" id="COG0009">
    <property type="taxonomic scope" value="Bacteria"/>
</dbReference>
<dbReference type="EMBL" id="APLQ01000011">
    <property type="protein sequence ID" value="ENO15298.2"/>
    <property type="molecule type" value="Genomic_DNA"/>
</dbReference>
<dbReference type="FunFam" id="3.90.870.10:FF:000004">
    <property type="entry name" value="Threonylcarbamoyl-AMP synthase"/>
    <property type="match status" value="1"/>
</dbReference>
<dbReference type="Pfam" id="PF01300">
    <property type="entry name" value="Sua5_yciO_yrdC"/>
    <property type="match status" value="1"/>
</dbReference>
<comment type="caution">
    <text evidence="11">The sequence shown here is derived from an EMBL/GenBank/DDBJ whole genome shotgun (WGS) entry which is preliminary data.</text>
</comment>
<dbReference type="GO" id="GO:0003725">
    <property type="term" value="F:double-stranded RNA binding"/>
    <property type="evidence" value="ECO:0007669"/>
    <property type="project" value="InterPro"/>
</dbReference>
<gene>
    <name evidence="9" type="primary">tsaC</name>
    <name evidence="11" type="ORF">J057_08106</name>
</gene>
<dbReference type="AlphaFoldDB" id="N6X2K8"/>
<keyword evidence="2 9" id="KW-0963">Cytoplasm</keyword>
<evidence type="ECO:0000256" key="7">
    <source>
        <dbReference type="ARBA" id="ARBA00022840"/>
    </source>
</evidence>
<evidence type="ECO:0000313" key="11">
    <source>
        <dbReference type="EMBL" id="ENO15298.2"/>
    </source>
</evidence>
<sequence>MRDVEQTELVRPGWWHVHQAAQCLKAGGVIAYPTEAVWGLGCDPWNAEAVGQVLALKDRPEHKGVILVAASLGQVAHLFDPLDPALRKSAEQYWPGPVTCLVPDPEEQVPEWIRGRHSAVAVRVSAHPLVQRLCRAFGAPIVSTSCNPAGRQPARNPWQVSRYFGDALDFTLPGRLGGQRQPSRIIDLVSGRRLR</sequence>
<evidence type="ECO:0000256" key="1">
    <source>
        <dbReference type="ARBA" id="ARBA00004496"/>
    </source>
</evidence>
<keyword evidence="7 9" id="KW-0067">ATP-binding</keyword>
<dbReference type="PANTHER" id="PTHR17490:SF18">
    <property type="entry name" value="THREONYLCARBAMOYL-AMP SYNTHASE"/>
    <property type="match status" value="1"/>
</dbReference>
<evidence type="ECO:0000256" key="9">
    <source>
        <dbReference type="HAMAP-Rule" id="MF_01852"/>
    </source>
</evidence>
<comment type="catalytic activity">
    <reaction evidence="8 9">
        <text>L-threonine + hydrogencarbonate + ATP = L-threonylcarbamoyladenylate + diphosphate + H2O</text>
        <dbReference type="Rhea" id="RHEA:36407"/>
        <dbReference type="ChEBI" id="CHEBI:15377"/>
        <dbReference type="ChEBI" id="CHEBI:17544"/>
        <dbReference type="ChEBI" id="CHEBI:30616"/>
        <dbReference type="ChEBI" id="CHEBI:33019"/>
        <dbReference type="ChEBI" id="CHEBI:57926"/>
        <dbReference type="ChEBI" id="CHEBI:73682"/>
        <dbReference type="EC" id="2.7.7.87"/>
    </reaction>
</comment>
<feature type="domain" description="YrdC-like" evidence="10">
    <location>
        <begin position="14"/>
        <end position="195"/>
    </location>
</feature>
<dbReference type="STRING" id="626887.J057_08106"/>
<dbReference type="GO" id="GO:0005524">
    <property type="term" value="F:ATP binding"/>
    <property type="evidence" value="ECO:0007669"/>
    <property type="project" value="UniProtKB-UniRule"/>
</dbReference>
<dbReference type="GO" id="GO:0061710">
    <property type="term" value="F:L-threonylcarbamoyladenylate synthase"/>
    <property type="evidence" value="ECO:0007669"/>
    <property type="project" value="UniProtKB-EC"/>
</dbReference>
<evidence type="ECO:0000259" key="10">
    <source>
        <dbReference type="PROSITE" id="PS51163"/>
    </source>
</evidence>
<dbReference type="HAMAP" id="MF_01852">
    <property type="entry name" value="TsaC"/>
    <property type="match status" value="1"/>
</dbReference>